<dbReference type="WBParaSite" id="L893_g25060.t1">
    <property type="protein sequence ID" value="L893_g25060.t1"/>
    <property type="gene ID" value="L893_g25060"/>
</dbReference>
<proteinExistence type="predicted"/>
<sequence>MHSPHPIKPDEKKYLCIESKFSTEGRALSRYSLLIHAFSSLLRGRQRNALCVYKWDSHNIRLDVAAGAIRMLITSVLIATRRNGFAGRYNKAEENPLYNPTSTLHRQESAQSSSQSERVRDGAEPSDDDVIKSECIFNNAPLTSAEALEGHRANQYVNLSISD</sequence>
<dbReference type="AlphaFoldDB" id="A0A1I7ZDF2"/>
<protein>
    <submittedName>
        <fullName evidence="3">Uncharacterized protein</fullName>
    </submittedName>
</protein>
<feature type="region of interest" description="Disordered" evidence="1">
    <location>
        <begin position="92"/>
        <end position="131"/>
    </location>
</feature>
<accession>A0A1I7ZDF2</accession>
<dbReference type="Proteomes" id="UP000095287">
    <property type="component" value="Unplaced"/>
</dbReference>
<keyword evidence="2" id="KW-1185">Reference proteome</keyword>
<evidence type="ECO:0000313" key="3">
    <source>
        <dbReference type="WBParaSite" id="L893_g25060.t1"/>
    </source>
</evidence>
<name>A0A1I7ZDF2_9BILA</name>
<evidence type="ECO:0000313" key="2">
    <source>
        <dbReference type="Proteomes" id="UP000095287"/>
    </source>
</evidence>
<evidence type="ECO:0000256" key="1">
    <source>
        <dbReference type="SAM" id="MobiDB-lite"/>
    </source>
</evidence>
<organism evidence="2 3">
    <name type="scientific">Steinernema glaseri</name>
    <dbReference type="NCBI Taxonomy" id="37863"/>
    <lineage>
        <taxon>Eukaryota</taxon>
        <taxon>Metazoa</taxon>
        <taxon>Ecdysozoa</taxon>
        <taxon>Nematoda</taxon>
        <taxon>Chromadorea</taxon>
        <taxon>Rhabditida</taxon>
        <taxon>Tylenchina</taxon>
        <taxon>Panagrolaimomorpha</taxon>
        <taxon>Strongyloidoidea</taxon>
        <taxon>Steinernematidae</taxon>
        <taxon>Steinernema</taxon>
    </lineage>
</organism>
<reference evidence="3" key="1">
    <citation type="submission" date="2016-11" db="UniProtKB">
        <authorList>
            <consortium name="WormBaseParasite"/>
        </authorList>
    </citation>
    <scope>IDENTIFICATION</scope>
</reference>